<dbReference type="Proteomes" id="UP000541558">
    <property type="component" value="Unassembled WGS sequence"/>
</dbReference>
<dbReference type="EMBL" id="JAACJK010000172">
    <property type="protein sequence ID" value="KAF5319942.1"/>
    <property type="molecule type" value="Genomic_DNA"/>
</dbReference>
<reference evidence="1 2" key="1">
    <citation type="journal article" date="2020" name="ISME J.">
        <title>Uncovering the hidden diversity of litter-decomposition mechanisms in mushroom-forming fungi.</title>
        <authorList>
            <person name="Floudas D."/>
            <person name="Bentzer J."/>
            <person name="Ahren D."/>
            <person name="Johansson T."/>
            <person name="Persson P."/>
            <person name="Tunlid A."/>
        </authorList>
    </citation>
    <scope>NUCLEOTIDE SEQUENCE [LARGE SCALE GENOMIC DNA]</scope>
    <source>
        <strain evidence="1 2">CBS 175.51</strain>
    </source>
</reference>
<accession>A0A8H5BD23</accession>
<protein>
    <submittedName>
        <fullName evidence="1">Uncharacterized protein</fullName>
    </submittedName>
</protein>
<gene>
    <name evidence="1" type="ORF">D9611_011061</name>
</gene>
<organism evidence="1 2">
    <name type="scientific">Ephemerocybe angulata</name>
    <dbReference type="NCBI Taxonomy" id="980116"/>
    <lineage>
        <taxon>Eukaryota</taxon>
        <taxon>Fungi</taxon>
        <taxon>Dikarya</taxon>
        <taxon>Basidiomycota</taxon>
        <taxon>Agaricomycotina</taxon>
        <taxon>Agaricomycetes</taxon>
        <taxon>Agaricomycetidae</taxon>
        <taxon>Agaricales</taxon>
        <taxon>Agaricineae</taxon>
        <taxon>Psathyrellaceae</taxon>
        <taxon>Ephemerocybe</taxon>
    </lineage>
</organism>
<proteinExistence type="predicted"/>
<name>A0A8H5BD23_9AGAR</name>
<dbReference type="Gene3D" id="3.80.10.10">
    <property type="entry name" value="Ribonuclease Inhibitor"/>
    <property type="match status" value="1"/>
</dbReference>
<keyword evidence="2" id="KW-1185">Reference proteome</keyword>
<dbReference type="InterPro" id="IPR032675">
    <property type="entry name" value="LRR_dom_sf"/>
</dbReference>
<dbReference type="OrthoDB" id="2919606at2759"/>
<comment type="caution">
    <text evidence="1">The sequence shown here is derived from an EMBL/GenBank/DDBJ whole genome shotgun (WGS) entry which is preliminary data.</text>
</comment>
<dbReference type="AlphaFoldDB" id="A0A8H5BD23"/>
<evidence type="ECO:0000313" key="2">
    <source>
        <dbReference type="Proteomes" id="UP000541558"/>
    </source>
</evidence>
<evidence type="ECO:0000313" key="1">
    <source>
        <dbReference type="EMBL" id="KAF5319942.1"/>
    </source>
</evidence>
<sequence>MGIHQRLRRHEGSPVDDIDRPGVELLPPLPIAQKSIDLSRALPLSFSVIPWNEIKDDNPHINAYIRYVKPMLDNVFVPHHTRWRSATFQEWPSLYELPFTWSITPNFPRLQQFSFTDSSSGATDPKPPEDPFAQGVIHVLKNAPVLRHLDVQLYGTDEHFDNWTPEDTCHRIATAIPWERLTTLSLFLGYMSVPESLRLFIGQCPNLESLILPILKDPFDTAAPGNWTTPIIQHSRLQELTFIEPEHPCCTKAPNLLTLPKLQSLVLPSGPCSFMGTSGRGPLIKAVMDLVERSSCQLRRLHYSTRLLAGRYHSEPELTLVLLQALSSSLEELEMDMRCVKPFTTELTVPTRAKQVFCPHLKKIAWRVGKQPDLLAIVDMIQSRQRSASSAYLDGVAKLQTVSITFSMKKPKEGDALDALWDPMNPPNLQEPIKRLQALAEQANFADESSLINPWPQMIRIASQVCESYPETRENGEYVYLDTTLSHPDMVRFYPSPTRF</sequence>